<gene>
    <name evidence="1" type="ORF">BCR38DRAFT_404700</name>
</gene>
<dbReference type="Gene3D" id="1.25.40.20">
    <property type="entry name" value="Ankyrin repeat-containing domain"/>
    <property type="match status" value="1"/>
</dbReference>
<evidence type="ECO:0008006" key="3">
    <source>
        <dbReference type="Google" id="ProtNLM"/>
    </source>
</evidence>
<dbReference type="Proteomes" id="UP000193689">
    <property type="component" value="Unassembled WGS sequence"/>
</dbReference>
<organism evidence="1 2">
    <name type="scientific">Pseudomassariella vexata</name>
    <dbReference type="NCBI Taxonomy" id="1141098"/>
    <lineage>
        <taxon>Eukaryota</taxon>
        <taxon>Fungi</taxon>
        <taxon>Dikarya</taxon>
        <taxon>Ascomycota</taxon>
        <taxon>Pezizomycotina</taxon>
        <taxon>Sordariomycetes</taxon>
        <taxon>Xylariomycetidae</taxon>
        <taxon>Amphisphaeriales</taxon>
        <taxon>Pseudomassariaceae</taxon>
        <taxon>Pseudomassariella</taxon>
    </lineage>
</organism>
<dbReference type="InParanoid" id="A0A1Y2EJH8"/>
<comment type="caution">
    <text evidence="1">The sequence shown here is derived from an EMBL/GenBank/DDBJ whole genome shotgun (WGS) entry which is preliminary data.</text>
</comment>
<name>A0A1Y2EJH8_9PEZI</name>
<keyword evidence="2" id="KW-1185">Reference proteome</keyword>
<dbReference type="SUPFAM" id="SSF48403">
    <property type="entry name" value="Ankyrin repeat"/>
    <property type="match status" value="1"/>
</dbReference>
<sequence>MCRLWLGISSLPRPSVLAQYRPNLEVLDSEGLTPLAWEDTKTISKGTLKLLVREGLDVDTNASPGRSLRLDACSTTRFDLGLTLLGLSAASPGTAALHCCCKTTMNLPYITTKQSPHFTSLESSATLDGAVQLTKTLMQAGDGVDADKERNTPLIIASWSCLFPVVEAFAVRLPWHEVNPNANTMFNVTPLSIVCGLSVRDPSKTVVALLLIMHGVRLDEDDYIYKVFLAGEVGICQMLLGRGARVPSQPNLMVMARVAVDCKRVVAVRYGYHGTTVPRDYNEGDSNVAKARSCKIYNISSRL</sequence>
<reference evidence="1 2" key="1">
    <citation type="submission" date="2016-07" db="EMBL/GenBank/DDBJ databases">
        <title>Pervasive Adenine N6-methylation of Active Genes in Fungi.</title>
        <authorList>
            <consortium name="DOE Joint Genome Institute"/>
            <person name="Mondo S.J."/>
            <person name="Dannebaum R.O."/>
            <person name="Kuo R.C."/>
            <person name="Labutti K."/>
            <person name="Haridas S."/>
            <person name="Kuo A."/>
            <person name="Salamov A."/>
            <person name="Ahrendt S.R."/>
            <person name="Lipzen A."/>
            <person name="Sullivan W."/>
            <person name="Andreopoulos W.B."/>
            <person name="Clum A."/>
            <person name="Lindquist E."/>
            <person name="Daum C."/>
            <person name="Ramamoorthy G.K."/>
            <person name="Gryganskyi A."/>
            <person name="Culley D."/>
            <person name="Magnuson J.K."/>
            <person name="James T.Y."/>
            <person name="O'Malley M.A."/>
            <person name="Stajich J.E."/>
            <person name="Spatafora J.W."/>
            <person name="Visel A."/>
            <person name="Grigoriev I.V."/>
        </authorList>
    </citation>
    <scope>NUCLEOTIDE SEQUENCE [LARGE SCALE GENOMIC DNA]</scope>
    <source>
        <strain evidence="1 2">CBS 129021</strain>
    </source>
</reference>
<dbReference type="EMBL" id="MCFJ01000001">
    <property type="protein sequence ID" value="ORY71637.1"/>
    <property type="molecule type" value="Genomic_DNA"/>
</dbReference>
<dbReference type="RefSeq" id="XP_040721229.1">
    <property type="nucleotide sequence ID" value="XM_040857866.1"/>
</dbReference>
<protein>
    <recommendedName>
        <fullName evidence="3">Ankyrin repeat-containing domain protein</fullName>
    </recommendedName>
</protein>
<proteinExistence type="predicted"/>
<evidence type="ECO:0000313" key="1">
    <source>
        <dbReference type="EMBL" id="ORY71637.1"/>
    </source>
</evidence>
<dbReference type="InterPro" id="IPR036770">
    <property type="entry name" value="Ankyrin_rpt-contain_sf"/>
</dbReference>
<dbReference type="AlphaFoldDB" id="A0A1Y2EJH8"/>
<dbReference type="GeneID" id="63774078"/>
<accession>A0A1Y2EJH8</accession>
<evidence type="ECO:0000313" key="2">
    <source>
        <dbReference type="Proteomes" id="UP000193689"/>
    </source>
</evidence>